<evidence type="ECO:0000256" key="1">
    <source>
        <dbReference type="ARBA" id="ARBA00004196"/>
    </source>
</evidence>
<proteinExistence type="predicted"/>
<feature type="domain" description="Imelysin-like" evidence="4">
    <location>
        <begin position="52"/>
        <end position="331"/>
    </location>
</feature>
<evidence type="ECO:0000259" key="4">
    <source>
        <dbReference type="Pfam" id="PF09375"/>
    </source>
</evidence>
<sequence>MRARSTLCFFPFCLLSAAALAQEGEVSPDPNAIAPDIGSAVIQGFVDPVLGALSETSATLASSMEELCRAPSADALQSARDAFAETVPAWGYVSVLRFGPLVRENRFERVFFWPDPRGVTLRQVQGLLASDAPLSADVAGQSVALQGLPALEYVLYGTGAEAIAEAGDGERRCAYGVSIAANVEAIVDTLVEGWSEGTSFHKAFTDPAPDLDPYRSGEEVAAEIVKAAGTALQFVRNAELLPALGDAPEKAQGRRAPFWRSGQSFAFAAAQLDGVDQLVHAAGFVDGTSDLVNGYGRAMVFDVSHARDALASVEAEPEQAFAAPEDRSRISYATVAMEGAKHTLNGELSGALGLVMGFNALDGD</sequence>
<dbReference type="Pfam" id="PF09375">
    <property type="entry name" value="Peptidase_M75"/>
    <property type="match status" value="1"/>
</dbReference>
<dbReference type="OrthoDB" id="5729110at2"/>
<evidence type="ECO:0000313" key="5">
    <source>
        <dbReference type="EMBL" id="EKF40688.1"/>
    </source>
</evidence>
<dbReference type="AlphaFoldDB" id="K2MZM5"/>
<evidence type="ECO:0000256" key="3">
    <source>
        <dbReference type="SAM" id="SignalP"/>
    </source>
</evidence>
<feature type="signal peptide" evidence="3">
    <location>
        <begin position="1"/>
        <end position="21"/>
    </location>
</feature>
<dbReference type="InterPro" id="IPR018976">
    <property type="entry name" value="Imelysin-like"/>
</dbReference>
<dbReference type="InterPro" id="IPR034984">
    <property type="entry name" value="Imelysin-like_IPPA"/>
</dbReference>
<dbReference type="PATRIC" id="fig|1231190.3.peg.4156"/>
<dbReference type="CDD" id="cd14659">
    <property type="entry name" value="Imelysin-like_IPPA"/>
    <property type="match status" value="1"/>
</dbReference>
<evidence type="ECO:0000313" key="6">
    <source>
        <dbReference type="Proteomes" id="UP000007374"/>
    </source>
</evidence>
<evidence type="ECO:0000256" key="2">
    <source>
        <dbReference type="ARBA" id="ARBA00022729"/>
    </source>
</evidence>
<comment type="subcellular location">
    <subcellularLocation>
        <location evidence="1">Cell envelope</location>
    </subcellularLocation>
</comment>
<dbReference type="GO" id="GO:0030313">
    <property type="term" value="C:cell envelope"/>
    <property type="evidence" value="ECO:0007669"/>
    <property type="project" value="UniProtKB-SubCell"/>
</dbReference>
<dbReference type="EMBL" id="AMSI01000016">
    <property type="protein sequence ID" value="EKF40688.1"/>
    <property type="molecule type" value="Genomic_DNA"/>
</dbReference>
<dbReference type="STRING" id="721133.SAMN05216176_103357"/>
<dbReference type="eggNOG" id="COG3489">
    <property type="taxonomic scope" value="Bacteria"/>
</dbReference>
<feature type="chain" id="PRO_5003861622" description="Imelysin-like domain-containing protein" evidence="3">
    <location>
        <begin position="22"/>
        <end position="364"/>
    </location>
</feature>
<name>K2MZM5_9HYPH</name>
<gene>
    <name evidence="5" type="ORF">NA8A_20105</name>
</gene>
<comment type="caution">
    <text evidence="5">The sequence shown here is derived from an EMBL/GenBank/DDBJ whole genome shotgun (WGS) entry which is preliminary data.</text>
</comment>
<keyword evidence="2 3" id="KW-0732">Signal</keyword>
<dbReference type="InterPro" id="IPR038352">
    <property type="entry name" value="Imelysin_sf"/>
</dbReference>
<keyword evidence="6" id="KW-1185">Reference proteome</keyword>
<dbReference type="Gene3D" id="1.20.1420.20">
    <property type="entry name" value="M75 peptidase, HXXE motif"/>
    <property type="match status" value="1"/>
</dbReference>
<reference evidence="5 6" key="1">
    <citation type="journal article" date="2012" name="J. Bacteriol.">
        <title>Genome Sequence of Nitratireductor indicus Type Strain C115.</title>
        <authorList>
            <person name="Lai Q."/>
            <person name="Li G."/>
            <person name="Yu Z."/>
            <person name="Shao Z."/>
        </authorList>
    </citation>
    <scope>NUCLEOTIDE SEQUENCE [LARGE SCALE GENOMIC DNA]</scope>
    <source>
        <strain evidence="5 6">C115</strain>
    </source>
</reference>
<accession>K2MZM5</accession>
<dbReference type="RefSeq" id="WP_009452235.1">
    <property type="nucleotide sequence ID" value="NZ_AMSI01000016.1"/>
</dbReference>
<protein>
    <recommendedName>
        <fullName evidence="4">Imelysin-like domain-containing protein</fullName>
    </recommendedName>
</protein>
<dbReference type="Proteomes" id="UP000007374">
    <property type="component" value="Unassembled WGS sequence"/>
</dbReference>
<organism evidence="5 6">
    <name type="scientific">Nitratireductor indicus C115</name>
    <dbReference type="NCBI Taxonomy" id="1231190"/>
    <lineage>
        <taxon>Bacteria</taxon>
        <taxon>Pseudomonadati</taxon>
        <taxon>Pseudomonadota</taxon>
        <taxon>Alphaproteobacteria</taxon>
        <taxon>Hyphomicrobiales</taxon>
        <taxon>Phyllobacteriaceae</taxon>
        <taxon>Nitratireductor</taxon>
    </lineage>
</organism>